<proteinExistence type="predicted"/>
<dbReference type="GO" id="GO:0008380">
    <property type="term" value="P:RNA splicing"/>
    <property type="evidence" value="ECO:0007669"/>
    <property type="project" value="InterPro"/>
</dbReference>
<dbReference type="PANTHER" id="PTHR47003">
    <property type="entry name" value="OS01G0970900 PROTEIN"/>
    <property type="match status" value="1"/>
</dbReference>
<reference evidence="1" key="3">
    <citation type="submission" date="2021-05" db="UniProtKB">
        <authorList>
            <consortium name="EnsemblPlants"/>
        </authorList>
    </citation>
    <scope>IDENTIFICATION</scope>
    <source>
        <strain evidence="1">cv. B73</strain>
    </source>
</reference>
<organism evidence="1 2">
    <name type="scientific">Zea mays</name>
    <name type="common">Maize</name>
    <dbReference type="NCBI Taxonomy" id="4577"/>
    <lineage>
        <taxon>Eukaryota</taxon>
        <taxon>Viridiplantae</taxon>
        <taxon>Streptophyta</taxon>
        <taxon>Embryophyta</taxon>
        <taxon>Tracheophyta</taxon>
        <taxon>Spermatophyta</taxon>
        <taxon>Magnoliopsida</taxon>
        <taxon>Liliopsida</taxon>
        <taxon>Poales</taxon>
        <taxon>Poaceae</taxon>
        <taxon>PACMAD clade</taxon>
        <taxon>Panicoideae</taxon>
        <taxon>Andropogonodae</taxon>
        <taxon>Andropogoneae</taxon>
        <taxon>Tripsacinae</taxon>
        <taxon>Zea</taxon>
    </lineage>
</organism>
<evidence type="ECO:0000313" key="1">
    <source>
        <dbReference type="EnsemblPlants" id="Zm00001eb124250_P001"/>
    </source>
</evidence>
<dbReference type="AlphaFoldDB" id="A0A804MZY4"/>
<dbReference type="InterPro" id="IPR044578">
    <property type="entry name" value="BIR6-like"/>
</dbReference>
<dbReference type="InParanoid" id="A0A804MZY4"/>
<dbReference type="InterPro" id="IPR011990">
    <property type="entry name" value="TPR-like_helical_dom_sf"/>
</dbReference>
<reference evidence="1" key="2">
    <citation type="submission" date="2019-07" db="EMBL/GenBank/DDBJ databases">
        <authorList>
            <person name="Seetharam A."/>
            <person name="Woodhouse M."/>
            <person name="Cannon E."/>
        </authorList>
    </citation>
    <scope>NUCLEOTIDE SEQUENCE [LARGE SCALE GENOMIC DNA]</scope>
    <source>
        <strain evidence="1">cv. B73</strain>
    </source>
</reference>
<name>A0A804MZY4_MAIZE</name>
<accession>A0A804MZY4</accession>
<protein>
    <recommendedName>
        <fullName evidence="3">Pentatricopeptide repeat-containing protein</fullName>
    </recommendedName>
</protein>
<dbReference type="Gene3D" id="1.25.40.10">
    <property type="entry name" value="Tetratricopeptide repeat domain"/>
    <property type="match status" value="1"/>
</dbReference>
<dbReference type="Proteomes" id="UP000007305">
    <property type="component" value="Chromosome 3"/>
</dbReference>
<evidence type="ECO:0008006" key="3">
    <source>
        <dbReference type="Google" id="ProtNLM"/>
    </source>
</evidence>
<keyword evidence="2" id="KW-1185">Reference proteome</keyword>
<sequence>MSDRRTDVYVNEVLKVLKSTNADNADLRGALRRFAVHMDDDIILMVLQKQRSNWQVALAFFNWAATLPGYAHGSRAYTKMLDILGRMKKVKHMRQLFDEIPEERRLVVMTHDE</sequence>
<evidence type="ECO:0000313" key="2">
    <source>
        <dbReference type="Proteomes" id="UP000007305"/>
    </source>
</evidence>
<reference evidence="2" key="1">
    <citation type="submission" date="2015-12" db="EMBL/GenBank/DDBJ databases">
        <title>Update maize B73 reference genome by single molecule sequencing technologies.</title>
        <authorList>
            <consortium name="Maize Genome Sequencing Project"/>
            <person name="Ware D."/>
        </authorList>
    </citation>
    <scope>NUCLEOTIDE SEQUENCE [LARGE SCALE GENOMIC DNA]</scope>
    <source>
        <strain evidence="2">cv. B73</strain>
    </source>
</reference>
<dbReference type="PANTHER" id="PTHR47003:SF11">
    <property type="entry name" value="PPR SUPERFAMILY PROTEIN"/>
    <property type="match status" value="1"/>
</dbReference>
<dbReference type="Gramene" id="Zm00001eb124250_T001">
    <property type="protein sequence ID" value="Zm00001eb124250_P001"/>
    <property type="gene ID" value="Zm00001eb124250"/>
</dbReference>
<dbReference type="EnsemblPlants" id="Zm00001eb124250_T001">
    <property type="protein sequence ID" value="Zm00001eb124250_P001"/>
    <property type="gene ID" value="Zm00001eb124250"/>
</dbReference>